<organism evidence="3 4">
    <name type="scientific">Sorangium cellulosum</name>
    <name type="common">Polyangium cellulosum</name>
    <dbReference type="NCBI Taxonomy" id="56"/>
    <lineage>
        <taxon>Bacteria</taxon>
        <taxon>Pseudomonadati</taxon>
        <taxon>Myxococcota</taxon>
        <taxon>Polyangia</taxon>
        <taxon>Polyangiales</taxon>
        <taxon>Polyangiaceae</taxon>
        <taxon>Sorangium</taxon>
    </lineage>
</organism>
<keyword evidence="2" id="KW-0732">Signal</keyword>
<gene>
    <name evidence="3" type="ORF">SOCE26_104410</name>
</gene>
<feature type="chain" id="PRO_5014778763" description="PGRS family protein" evidence="2">
    <location>
        <begin position="30"/>
        <end position="524"/>
    </location>
</feature>
<feature type="region of interest" description="Disordered" evidence="1">
    <location>
        <begin position="42"/>
        <end position="67"/>
    </location>
</feature>
<accession>A0A2L0FBB3</accession>
<protein>
    <recommendedName>
        <fullName evidence="5">PGRS family protein</fullName>
    </recommendedName>
</protein>
<dbReference type="EMBL" id="CP012673">
    <property type="protein sequence ID" value="AUX48898.1"/>
    <property type="molecule type" value="Genomic_DNA"/>
</dbReference>
<evidence type="ECO:0000256" key="2">
    <source>
        <dbReference type="SAM" id="SignalP"/>
    </source>
</evidence>
<feature type="signal peptide" evidence="2">
    <location>
        <begin position="1"/>
        <end position="29"/>
    </location>
</feature>
<dbReference type="SUPFAM" id="SSF51126">
    <property type="entry name" value="Pectin lyase-like"/>
    <property type="match status" value="1"/>
</dbReference>
<evidence type="ECO:0008006" key="5">
    <source>
        <dbReference type="Google" id="ProtNLM"/>
    </source>
</evidence>
<dbReference type="RefSeq" id="WP_159398079.1">
    <property type="nucleotide sequence ID" value="NZ_CP012673.1"/>
</dbReference>
<evidence type="ECO:0000313" key="3">
    <source>
        <dbReference type="EMBL" id="AUX48898.1"/>
    </source>
</evidence>
<feature type="region of interest" description="Disordered" evidence="1">
    <location>
        <begin position="300"/>
        <end position="355"/>
    </location>
</feature>
<evidence type="ECO:0000313" key="4">
    <source>
        <dbReference type="Proteomes" id="UP000238348"/>
    </source>
</evidence>
<dbReference type="AlphaFoldDB" id="A0A2L0FBB3"/>
<feature type="compositionally biased region" description="Gly residues" evidence="1">
    <location>
        <begin position="335"/>
        <end position="355"/>
    </location>
</feature>
<evidence type="ECO:0000256" key="1">
    <source>
        <dbReference type="SAM" id="MobiDB-lite"/>
    </source>
</evidence>
<dbReference type="Gene3D" id="2.160.20.10">
    <property type="entry name" value="Single-stranded right-handed beta-helix, Pectin lyase-like"/>
    <property type="match status" value="1"/>
</dbReference>
<feature type="region of interest" description="Disordered" evidence="1">
    <location>
        <begin position="416"/>
        <end position="450"/>
    </location>
</feature>
<feature type="compositionally biased region" description="Gly residues" evidence="1">
    <location>
        <begin position="50"/>
        <end position="67"/>
    </location>
</feature>
<reference evidence="3 4" key="1">
    <citation type="submission" date="2015-09" db="EMBL/GenBank/DDBJ databases">
        <title>Sorangium comparison.</title>
        <authorList>
            <person name="Zaburannyi N."/>
            <person name="Bunk B."/>
            <person name="Overmann J."/>
            <person name="Mueller R."/>
        </authorList>
    </citation>
    <scope>NUCLEOTIDE SEQUENCE [LARGE SCALE GENOMIC DNA]</scope>
    <source>
        <strain evidence="3 4">So ce26</strain>
    </source>
</reference>
<dbReference type="OrthoDB" id="5522089at2"/>
<name>A0A2L0FBB3_SORCE</name>
<dbReference type="InterPro" id="IPR012334">
    <property type="entry name" value="Pectin_lyas_fold"/>
</dbReference>
<sequence>MTPGLASVAPVRGVLAAALLGAAFTSAVACAPAERDFQNAAATGTSSAQGTGGASGSGGDGGTGGAGGAGGVEGCDSALSPAEDVCVLQDRLGIFVAPSGNDLNPGTRVAPVKTLSKAIELAARGKMRVYACADAFHEPIDVRPGVALFGGLACRDQWQWKGDGAKTTVATEPGVVPAILRGGEGTTRIEDFWFQAASAAAPGGSSIAVLAVGATAELTRCTLAAGDGAAGGPAAPVSPAERGPSGMVGIPACVGANLSSPPTVNPACSESVGGAGGASTAGAGIPGTAGLPAIGGGNGGNPGCAPGTPGARGEDGGPGKGGQGLGRLTRAGHEGAAGGRGAPGRPGQGGGGGGSTAGGLCLPQLLNLAGASGGSGGAGGCGGAGGDGGRPGGVSIGLASVGAALVLTDVQITAGDGGTGGVGGDGQPGGEGGAGGPGGPPNGGVQGGCPGGAGGAGGAGGPGGGGAGGSSFGIAHVGAIPRQKSGVAIVVGAAGEGGPGGNTNAAANAGEPGAAAAVQELAGG</sequence>
<dbReference type="Proteomes" id="UP000238348">
    <property type="component" value="Chromosome"/>
</dbReference>
<proteinExistence type="predicted"/>
<dbReference type="InterPro" id="IPR011050">
    <property type="entry name" value="Pectin_lyase_fold/virulence"/>
</dbReference>